<feature type="transmembrane region" description="Helical" evidence="6">
    <location>
        <begin position="346"/>
        <end position="365"/>
    </location>
</feature>
<dbReference type="PANTHER" id="PTHR43385">
    <property type="entry name" value="RIBOFLAVIN TRANSPORTER RIBJ"/>
    <property type="match status" value="1"/>
</dbReference>
<sequence length="405" mass="41654">MTVEQQREQPRISPGWRLVIALAITQTVGYGILYYAFAVFLSPMRRDLNASAGQVTGAFTLAVLITGLAAPLVGRLLDRHGGRVLMTLGSVAGTLATFAWSRVDDLPGLYAVLAVIGLASAMTLYEPAFAIVVAWFDPGRRSAALLTVTLVAGFASSVFLPLTGLLVDRHGWRTALVVLAVIHAVTTIPLHAFFVRRPPRAGSPGRAGREDRPGGAGLGRAMRGRPFWLLAVAFVAHTAAVAIVAVHLLAYLTELGHPPTFAAFVTGLLGVLSVTGRLVTTGLHRRFPAAAVTAAVFLLQAVAAASLPLLGGSEAGAVACVIAFGAGFGVGTLARPVLVAERYGAAAYATIAGAQALPIMLAKALGPLGAAFLGQSAGYPVVLLSVAVSSVVAAVALIAYGRSQG</sequence>
<name>A0ABP8AWG4_9ACTN</name>
<feature type="transmembrane region" description="Helical" evidence="6">
    <location>
        <begin position="261"/>
        <end position="280"/>
    </location>
</feature>
<evidence type="ECO:0000256" key="1">
    <source>
        <dbReference type="ARBA" id="ARBA00004651"/>
    </source>
</evidence>
<dbReference type="PROSITE" id="PS50850">
    <property type="entry name" value="MFS"/>
    <property type="match status" value="1"/>
</dbReference>
<comment type="caution">
    <text evidence="8">The sequence shown here is derived from an EMBL/GenBank/DDBJ whole genome shotgun (WGS) entry which is preliminary data.</text>
</comment>
<dbReference type="InterPro" id="IPR011701">
    <property type="entry name" value="MFS"/>
</dbReference>
<keyword evidence="4 6" id="KW-1133">Transmembrane helix</keyword>
<evidence type="ECO:0000256" key="5">
    <source>
        <dbReference type="ARBA" id="ARBA00023136"/>
    </source>
</evidence>
<protein>
    <submittedName>
        <fullName evidence="8">MFS transporter</fullName>
    </submittedName>
</protein>
<keyword evidence="2" id="KW-0813">Transport</keyword>
<feature type="transmembrane region" description="Helical" evidence="6">
    <location>
        <begin position="287"/>
        <end position="309"/>
    </location>
</feature>
<dbReference type="InterPro" id="IPR020846">
    <property type="entry name" value="MFS_dom"/>
</dbReference>
<keyword evidence="3 6" id="KW-0812">Transmembrane</keyword>
<gene>
    <name evidence="8" type="ORF">GCM10022252_33220</name>
</gene>
<dbReference type="InterPro" id="IPR052983">
    <property type="entry name" value="MFS_Riboflavin_Transporter"/>
</dbReference>
<feature type="transmembrane region" description="Helical" evidence="6">
    <location>
        <begin position="377"/>
        <end position="400"/>
    </location>
</feature>
<keyword evidence="5 6" id="KW-0472">Membrane</keyword>
<feature type="transmembrane region" description="Helical" evidence="6">
    <location>
        <begin position="143"/>
        <end position="162"/>
    </location>
</feature>
<feature type="transmembrane region" description="Helical" evidence="6">
    <location>
        <begin position="57"/>
        <end position="77"/>
    </location>
</feature>
<dbReference type="RefSeq" id="WP_344918783.1">
    <property type="nucleotide sequence ID" value="NZ_BAABAQ010000005.1"/>
</dbReference>
<feature type="transmembrane region" description="Helical" evidence="6">
    <location>
        <begin position="227"/>
        <end position="249"/>
    </location>
</feature>
<organism evidence="8 9">
    <name type="scientific">Streptosporangium oxazolinicum</name>
    <dbReference type="NCBI Taxonomy" id="909287"/>
    <lineage>
        <taxon>Bacteria</taxon>
        <taxon>Bacillati</taxon>
        <taxon>Actinomycetota</taxon>
        <taxon>Actinomycetes</taxon>
        <taxon>Streptosporangiales</taxon>
        <taxon>Streptosporangiaceae</taxon>
        <taxon>Streptosporangium</taxon>
    </lineage>
</organism>
<evidence type="ECO:0000256" key="4">
    <source>
        <dbReference type="ARBA" id="ARBA00022989"/>
    </source>
</evidence>
<dbReference type="InterPro" id="IPR036259">
    <property type="entry name" value="MFS_trans_sf"/>
</dbReference>
<accession>A0ABP8AWG4</accession>
<dbReference type="EMBL" id="BAABAQ010000005">
    <property type="protein sequence ID" value="GAA4192205.1"/>
    <property type="molecule type" value="Genomic_DNA"/>
</dbReference>
<evidence type="ECO:0000256" key="6">
    <source>
        <dbReference type="SAM" id="Phobius"/>
    </source>
</evidence>
<dbReference type="CDD" id="cd17355">
    <property type="entry name" value="MFS_YcxA_like"/>
    <property type="match status" value="1"/>
</dbReference>
<evidence type="ECO:0000259" key="7">
    <source>
        <dbReference type="PROSITE" id="PS50850"/>
    </source>
</evidence>
<dbReference type="PANTHER" id="PTHR43385:SF1">
    <property type="entry name" value="RIBOFLAVIN TRANSPORTER RIBJ"/>
    <property type="match status" value="1"/>
</dbReference>
<feature type="transmembrane region" description="Helical" evidence="6">
    <location>
        <begin position="109"/>
        <end position="136"/>
    </location>
</feature>
<dbReference type="SUPFAM" id="SSF103473">
    <property type="entry name" value="MFS general substrate transporter"/>
    <property type="match status" value="1"/>
</dbReference>
<proteinExistence type="predicted"/>
<dbReference type="Pfam" id="PF07690">
    <property type="entry name" value="MFS_1"/>
    <property type="match status" value="1"/>
</dbReference>
<feature type="transmembrane region" description="Helical" evidence="6">
    <location>
        <begin position="174"/>
        <end position="195"/>
    </location>
</feature>
<reference evidence="9" key="1">
    <citation type="journal article" date="2019" name="Int. J. Syst. Evol. Microbiol.">
        <title>The Global Catalogue of Microorganisms (GCM) 10K type strain sequencing project: providing services to taxonomists for standard genome sequencing and annotation.</title>
        <authorList>
            <consortium name="The Broad Institute Genomics Platform"/>
            <consortium name="The Broad Institute Genome Sequencing Center for Infectious Disease"/>
            <person name="Wu L."/>
            <person name="Ma J."/>
        </authorList>
    </citation>
    <scope>NUCLEOTIDE SEQUENCE [LARGE SCALE GENOMIC DNA]</scope>
    <source>
        <strain evidence="9">JCM 17388</strain>
    </source>
</reference>
<evidence type="ECO:0000256" key="2">
    <source>
        <dbReference type="ARBA" id="ARBA00022448"/>
    </source>
</evidence>
<dbReference type="Gene3D" id="1.20.1250.20">
    <property type="entry name" value="MFS general substrate transporter like domains"/>
    <property type="match status" value="1"/>
</dbReference>
<evidence type="ECO:0000256" key="3">
    <source>
        <dbReference type="ARBA" id="ARBA00022692"/>
    </source>
</evidence>
<evidence type="ECO:0000313" key="9">
    <source>
        <dbReference type="Proteomes" id="UP001501251"/>
    </source>
</evidence>
<comment type="subcellular location">
    <subcellularLocation>
        <location evidence="1">Cell membrane</location>
        <topology evidence="1">Multi-pass membrane protein</topology>
    </subcellularLocation>
</comment>
<evidence type="ECO:0000313" key="8">
    <source>
        <dbReference type="EMBL" id="GAA4192205.1"/>
    </source>
</evidence>
<feature type="transmembrane region" description="Helical" evidence="6">
    <location>
        <begin position="315"/>
        <end position="334"/>
    </location>
</feature>
<keyword evidence="9" id="KW-1185">Reference proteome</keyword>
<dbReference type="Proteomes" id="UP001501251">
    <property type="component" value="Unassembled WGS sequence"/>
</dbReference>
<feature type="transmembrane region" description="Helical" evidence="6">
    <location>
        <begin position="84"/>
        <end position="103"/>
    </location>
</feature>
<feature type="transmembrane region" description="Helical" evidence="6">
    <location>
        <begin position="16"/>
        <end position="37"/>
    </location>
</feature>
<feature type="domain" description="Major facilitator superfamily (MFS) profile" evidence="7">
    <location>
        <begin position="17"/>
        <end position="404"/>
    </location>
</feature>